<feature type="transmembrane region" description="Helical" evidence="2">
    <location>
        <begin position="421"/>
        <end position="442"/>
    </location>
</feature>
<comment type="caution">
    <text evidence="4">The sequence shown here is derived from an EMBL/GenBank/DDBJ whole genome shotgun (WGS) entry which is preliminary data.</text>
</comment>
<keyword evidence="2" id="KW-1133">Transmembrane helix</keyword>
<feature type="transmembrane region" description="Helical" evidence="2">
    <location>
        <begin position="294"/>
        <end position="320"/>
    </location>
</feature>
<proteinExistence type="predicted"/>
<dbReference type="EMBL" id="NPBY01000038">
    <property type="protein sequence ID" value="PAD76400.1"/>
    <property type="molecule type" value="Genomic_DNA"/>
</dbReference>
<keyword evidence="2" id="KW-0472">Membrane</keyword>
<dbReference type="InterPro" id="IPR014529">
    <property type="entry name" value="UCP026631"/>
</dbReference>
<sequence>MNKPAHLHKLYILFPLVSIFKSLAPAWILIGIQLLRGRPLEQLPWNWIAIGVLAVVLLAIVFGYFQWKRFTYQLEDSRMVIRRGVLFRDERSLYTGRIHSMNIEQPLLQRMLGIMQVRIETPGKKDDGSVLPAVSGHAAELLQKWLRERTQTGSTGLAGAHYKTKSEDQTEDDTDPAAVSMPASSSGPVPHADAGIPAGSAVQPDVGPDSGQQSNAASDQISPGELSGSSSQSHDQEVSRHTLMQLSNGKLLTAALTSPNLSLAVAFIGGLISFADNLLPDWMYDTLLQSAGGLSYGSWIIVIIFALTLTWLLSGLLYTLKYAGFTVEQIERQIAVSCGLLEKKRVLFSPERVLAVTVKEGVIRRWFGYAEVRLHVLTSSEDKTFMLHPLLKKDEIPALLGNVVPQFEAHPITASPPRRALWMYLVWKLVAASAAIAASLSYFGLPGLWSLLLLPLAVLWGMLAHRDAGMNLTGKQLTIRSRFIALSTRYMRRPHIVSLKASASRMQRRKALLSMKVNMFSSEASESLRGMDQQHIEAVWRWYEPGSHARRSSAELQEKSITE</sequence>
<feature type="transmembrane region" description="Helical" evidence="2">
    <location>
        <begin position="251"/>
        <end position="274"/>
    </location>
</feature>
<organism evidence="4 5">
    <name type="scientific">Paenibacillus campinasensis</name>
    <dbReference type="NCBI Taxonomy" id="66347"/>
    <lineage>
        <taxon>Bacteria</taxon>
        <taxon>Bacillati</taxon>
        <taxon>Bacillota</taxon>
        <taxon>Bacilli</taxon>
        <taxon>Bacillales</taxon>
        <taxon>Paenibacillaceae</taxon>
        <taxon>Paenibacillus</taxon>
    </lineage>
</organism>
<dbReference type="RefSeq" id="WP_095265480.1">
    <property type="nucleotide sequence ID" value="NZ_NPBY01000038.1"/>
</dbReference>
<gene>
    <name evidence="4" type="ORF">CHH67_12300</name>
</gene>
<feature type="transmembrane region" description="Helical" evidence="2">
    <location>
        <begin position="47"/>
        <end position="65"/>
    </location>
</feature>
<reference evidence="4 5" key="1">
    <citation type="submission" date="2017-07" db="EMBL/GenBank/DDBJ databases">
        <title>Isolation and whole genome analysis of endospore-forming bacteria from heroin.</title>
        <authorList>
            <person name="Kalinowski J."/>
            <person name="Ahrens B."/>
            <person name="Al-Dilaimi A."/>
            <person name="Winkler A."/>
            <person name="Wibberg D."/>
            <person name="Schleenbecker U."/>
            <person name="Ruckert C."/>
            <person name="Wolfel R."/>
            <person name="Grass G."/>
        </authorList>
    </citation>
    <scope>NUCLEOTIDE SEQUENCE [LARGE SCALE GENOMIC DNA]</scope>
    <source>
        <strain evidence="4 5">7537-G1</strain>
    </source>
</reference>
<feature type="region of interest" description="Disordered" evidence="1">
    <location>
        <begin position="153"/>
        <end position="239"/>
    </location>
</feature>
<dbReference type="PANTHER" id="PTHR34473">
    <property type="entry name" value="UPF0699 TRANSMEMBRANE PROTEIN YDBS"/>
    <property type="match status" value="1"/>
</dbReference>
<feature type="transmembrane region" description="Helical" evidence="2">
    <location>
        <begin position="448"/>
        <end position="465"/>
    </location>
</feature>
<dbReference type="InterPro" id="IPR005182">
    <property type="entry name" value="YdbS-like_PH"/>
</dbReference>
<dbReference type="OrthoDB" id="2195155at2"/>
<feature type="compositionally biased region" description="Polar residues" evidence="1">
    <location>
        <begin position="210"/>
        <end position="221"/>
    </location>
</feature>
<evidence type="ECO:0000256" key="2">
    <source>
        <dbReference type="SAM" id="Phobius"/>
    </source>
</evidence>
<feature type="domain" description="YdbS-like PH" evidence="3">
    <location>
        <begin position="67"/>
        <end position="145"/>
    </location>
</feature>
<feature type="domain" description="YdbS-like PH" evidence="3">
    <location>
        <begin position="328"/>
        <end position="394"/>
    </location>
</feature>
<evidence type="ECO:0000259" key="3">
    <source>
        <dbReference type="Pfam" id="PF03703"/>
    </source>
</evidence>
<dbReference type="Proteomes" id="UP000215596">
    <property type="component" value="Unassembled WGS sequence"/>
</dbReference>
<name>A0A268ETG2_9BACL</name>
<dbReference type="AlphaFoldDB" id="A0A268ETG2"/>
<feature type="compositionally biased region" description="Low complexity" evidence="1">
    <location>
        <begin position="222"/>
        <end position="233"/>
    </location>
</feature>
<dbReference type="Pfam" id="PF03703">
    <property type="entry name" value="bPH_2"/>
    <property type="match status" value="2"/>
</dbReference>
<dbReference type="PIRSF" id="PIRSF026631">
    <property type="entry name" value="UCP026631"/>
    <property type="match status" value="1"/>
</dbReference>
<evidence type="ECO:0000313" key="5">
    <source>
        <dbReference type="Proteomes" id="UP000215596"/>
    </source>
</evidence>
<keyword evidence="2" id="KW-0812">Transmembrane</keyword>
<feature type="transmembrane region" description="Helical" evidence="2">
    <location>
        <begin position="12"/>
        <end position="35"/>
    </location>
</feature>
<accession>A0A268ETG2</accession>
<evidence type="ECO:0000256" key="1">
    <source>
        <dbReference type="SAM" id="MobiDB-lite"/>
    </source>
</evidence>
<protein>
    <recommendedName>
        <fullName evidence="3">YdbS-like PH domain-containing protein</fullName>
    </recommendedName>
</protein>
<evidence type="ECO:0000313" key="4">
    <source>
        <dbReference type="EMBL" id="PAD76400.1"/>
    </source>
</evidence>
<dbReference type="PANTHER" id="PTHR34473:SF2">
    <property type="entry name" value="UPF0699 TRANSMEMBRANE PROTEIN YDBT"/>
    <property type="match status" value="1"/>
</dbReference>